<feature type="transmembrane region" description="Helical" evidence="1">
    <location>
        <begin position="389"/>
        <end position="422"/>
    </location>
</feature>
<feature type="transmembrane region" description="Helical" evidence="1">
    <location>
        <begin position="358"/>
        <end position="383"/>
    </location>
</feature>
<keyword evidence="1" id="KW-1133">Transmembrane helix</keyword>
<organism evidence="2">
    <name type="scientific">marine sediment metagenome</name>
    <dbReference type="NCBI Taxonomy" id="412755"/>
    <lineage>
        <taxon>unclassified sequences</taxon>
        <taxon>metagenomes</taxon>
        <taxon>ecological metagenomes</taxon>
    </lineage>
</organism>
<feature type="transmembrane region" description="Helical" evidence="1">
    <location>
        <begin position="329"/>
        <end position="351"/>
    </location>
</feature>
<reference evidence="2" key="1">
    <citation type="journal article" date="2015" name="Nature">
        <title>Complex archaea that bridge the gap between prokaryotes and eukaryotes.</title>
        <authorList>
            <person name="Spang A."/>
            <person name="Saw J.H."/>
            <person name="Jorgensen S.L."/>
            <person name="Zaremba-Niedzwiedzka K."/>
            <person name="Martijn J."/>
            <person name="Lind A.E."/>
            <person name="van Eijk R."/>
            <person name="Schleper C."/>
            <person name="Guy L."/>
            <person name="Ettema T.J."/>
        </authorList>
    </citation>
    <scope>NUCLEOTIDE SEQUENCE</scope>
</reference>
<keyword evidence="1" id="KW-0472">Membrane</keyword>
<feature type="non-terminal residue" evidence="2">
    <location>
        <position position="1"/>
    </location>
</feature>
<name>A0A0F9B5P7_9ZZZZ</name>
<dbReference type="AlphaFoldDB" id="A0A0F9B5P7"/>
<evidence type="ECO:0000256" key="1">
    <source>
        <dbReference type="SAM" id="Phobius"/>
    </source>
</evidence>
<dbReference type="EMBL" id="LAZR01039439">
    <property type="protein sequence ID" value="KKL17000.1"/>
    <property type="molecule type" value="Genomic_DNA"/>
</dbReference>
<keyword evidence="1" id="KW-0812">Transmembrane</keyword>
<protein>
    <submittedName>
        <fullName evidence="2">Uncharacterized protein</fullName>
    </submittedName>
</protein>
<comment type="caution">
    <text evidence="2">The sequence shown here is derived from an EMBL/GenBank/DDBJ whole genome shotgun (WGS) entry which is preliminary data.</text>
</comment>
<sequence>TPLVESNPTDVNFSYQLNLTFLNQSVYQNNTFGEVHQVSPISLANCSVQSATQNVTLNFTYRQENDRVFFADDNKSGTFKATFVRYIDDVSVNKTTSFDFTNVTTVGICLTPVDTSITTDAQIEYNSDDFDVRNYYFEQARLDANTQQIELNLLESSLATGIIITVQDENGIPLPLYVLNIQRYDVGADTYTTAAMGRTDNDGDDTVFLRGGSASTADAWYRFIITNRSSVVFIDATARKITTPALEFTISPDTLGDILKDFRGIQHSLIFNNVTKAFVLTYVDPSGNVGESCLEVIKNTVSGSSQVCEKCETTSSATITCEIDNSTGVYIAMFTSSINPGNIIAQLIITFDEGVQKLYTILGGDSYIITLFIVGMLSLAFAFSPSTQIFGIIIGLAIASMLTILNMGFGILLIVFLMFGWLMAKMRS</sequence>
<evidence type="ECO:0000313" key="2">
    <source>
        <dbReference type="EMBL" id="KKL17000.1"/>
    </source>
</evidence>
<proteinExistence type="predicted"/>
<gene>
    <name evidence="2" type="ORF">LCGC14_2489930</name>
</gene>
<accession>A0A0F9B5P7</accession>